<evidence type="ECO:0000256" key="1">
    <source>
        <dbReference type="ARBA" id="ARBA00004141"/>
    </source>
</evidence>
<comment type="subcellular location">
    <subcellularLocation>
        <location evidence="1">Membrane</location>
        <topology evidence="1">Multi-pass membrane protein</topology>
    </subcellularLocation>
</comment>
<feature type="transmembrane region" description="Helical" evidence="7">
    <location>
        <begin position="93"/>
        <end position="113"/>
    </location>
</feature>
<feature type="transmembrane region" description="Helical" evidence="7">
    <location>
        <begin position="209"/>
        <end position="227"/>
    </location>
</feature>
<dbReference type="STRING" id="413071.G9NBS7"/>
<keyword evidence="4 7" id="KW-0472">Membrane</keyword>
<evidence type="ECO:0000313" key="9">
    <source>
        <dbReference type="EMBL" id="EHK16341.1"/>
    </source>
</evidence>
<name>G9NBS7_HYPVG</name>
<feature type="transmembrane region" description="Helical" evidence="7">
    <location>
        <begin position="20"/>
        <end position="40"/>
    </location>
</feature>
<accession>G9NBS7</accession>
<feature type="compositionally biased region" description="Polar residues" evidence="6">
    <location>
        <begin position="326"/>
        <end position="344"/>
    </location>
</feature>
<dbReference type="eggNOG" id="ENOG502SKHN">
    <property type="taxonomic scope" value="Eukaryota"/>
</dbReference>
<proteinExistence type="inferred from homology"/>
<organism evidence="9 10">
    <name type="scientific">Hypocrea virens (strain Gv29-8 / FGSC 10586)</name>
    <name type="common">Gliocladium virens</name>
    <name type="synonym">Trichoderma virens</name>
    <dbReference type="NCBI Taxonomy" id="413071"/>
    <lineage>
        <taxon>Eukaryota</taxon>
        <taxon>Fungi</taxon>
        <taxon>Dikarya</taxon>
        <taxon>Ascomycota</taxon>
        <taxon>Pezizomycotina</taxon>
        <taxon>Sordariomycetes</taxon>
        <taxon>Hypocreomycetidae</taxon>
        <taxon>Hypocreales</taxon>
        <taxon>Hypocreaceae</taxon>
        <taxon>Trichoderma</taxon>
    </lineage>
</organism>
<gene>
    <name evidence="9" type="ORF">TRIVIDRAFT_39567</name>
</gene>
<evidence type="ECO:0000256" key="3">
    <source>
        <dbReference type="ARBA" id="ARBA00022989"/>
    </source>
</evidence>
<dbReference type="Pfam" id="PF20684">
    <property type="entry name" value="Fung_rhodopsin"/>
    <property type="match status" value="1"/>
</dbReference>
<dbReference type="RefSeq" id="XP_013950534.1">
    <property type="nucleotide sequence ID" value="XM_014095059.1"/>
</dbReference>
<feature type="transmembrane region" description="Helical" evidence="7">
    <location>
        <begin position="125"/>
        <end position="145"/>
    </location>
</feature>
<protein>
    <recommendedName>
        <fullName evidence="8">Rhodopsin domain-containing protein</fullName>
    </recommendedName>
</protein>
<dbReference type="Proteomes" id="UP000007115">
    <property type="component" value="Unassembled WGS sequence"/>
</dbReference>
<dbReference type="VEuPathDB" id="FungiDB:TRIVIDRAFT_39567"/>
<sequence>MSSGPPPGIDLNADIKSTVISPVVALMVLSAACVALRIVAKYTTNVKLQLDDYFLFAALVGIRLKFIACYKGIGKHIWNPTVQLEEILKILWAYEFLYGSVIPLTKLSLILFYYRLFHVSAFRKVLWFVLFLVVGWWVAILIVAITQCQPYDYFWKQYVDPTATGRCINISEFFIGNAAASVATDFMILLTPIPMVWNLQMPVAQRLSVLGIFFLGGFVCVAGVVRIVVLREMFKSADLTWNMSQAFIWSSVEPNIGIVCACLPTLRPLMRRFIPKWFAGSSFKSSSAPNYGTDYSSRLRSQTGDFYALTDSKTPNKDKSDDEMGLTNSFQSDGHQPRVSTGDSTAPEENHNGIMVKHEINWSSTAALHPQ</sequence>
<dbReference type="OMA" id="FLVCCRP"/>
<dbReference type="PANTHER" id="PTHR33048:SF163">
    <property type="entry name" value="INTEGRAL MEMBRANE PROTEIN (AFU_ORTHOLOGUE AFUA_8G05510)"/>
    <property type="match status" value="1"/>
</dbReference>
<evidence type="ECO:0000256" key="7">
    <source>
        <dbReference type="SAM" id="Phobius"/>
    </source>
</evidence>
<feature type="transmembrane region" description="Helical" evidence="7">
    <location>
        <begin position="174"/>
        <end position="197"/>
    </location>
</feature>
<dbReference type="GO" id="GO:0016020">
    <property type="term" value="C:membrane"/>
    <property type="evidence" value="ECO:0007669"/>
    <property type="project" value="UniProtKB-SubCell"/>
</dbReference>
<evidence type="ECO:0000259" key="8">
    <source>
        <dbReference type="Pfam" id="PF20684"/>
    </source>
</evidence>
<reference evidence="9 10" key="1">
    <citation type="journal article" date="2011" name="Genome Biol.">
        <title>Comparative genome sequence analysis underscores mycoparasitism as the ancestral life style of Trichoderma.</title>
        <authorList>
            <person name="Kubicek C.P."/>
            <person name="Herrera-Estrella A."/>
            <person name="Seidl-Seiboth V."/>
            <person name="Martinez D.A."/>
            <person name="Druzhinina I.S."/>
            <person name="Thon M."/>
            <person name="Zeilinger S."/>
            <person name="Casas-Flores S."/>
            <person name="Horwitz B.A."/>
            <person name="Mukherjee P.K."/>
            <person name="Mukherjee M."/>
            <person name="Kredics L."/>
            <person name="Alcaraz L.D."/>
            <person name="Aerts A."/>
            <person name="Antal Z."/>
            <person name="Atanasova L."/>
            <person name="Cervantes-Badillo M.G."/>
            <person name="Challacombe J."/>
            <person name="Chertkov O."/>
            <person name="McCluskey K."/>
            <person name="Coulpier F."/>
            <person name="Deshpande N."/>
            <person name="von Doehren H."/>
            <person name="Ebbole D.J."/>
            <person name="Esquivel-Naranjo E.U."/>
            <person name="Fekete E."/>
            <person name="Flipphi M."/>
            <person name="Glaser F."/>
            <person name="Gomez-Rodriguez E.Y."/>
            <person name="Gruber S."/>
            <person name="Han C."/>
            <person name="Henrissat B."/>
            <person name="Hermosa R."/>
            <person name="Hernandez-Onate M."/>
            <person name="Karaffa L."/>
            <person name="Kosti I."/>
            <person name="Le Crom S."/>
            <person name="Lindquist E."/>
            <person name="Lucas S."/>
            <person name="Luebeck M."/>
            <person name="Luebeck P.S."/>
            <person name="Margeot A."/>
            <person name="Metz B."/>
            <person name="Misra M."/>
            <person name="Nevalainen H."/>
            <person name="Omann M."/>
            <person name="Packer N."/>
            <person name="Perrone G."/>
            <person name="Uresti-Rivera E.E."/>
            <person name="Salamov A."/>
            <person name="Schmoll M."/>
            <person name="Seiboth B."/>
            <person name="Shapiro H."/>
            <person name="Sukno S."/>
            <person name="Tamayo-Ramos J.A."/>
            <person name="Tisch D."/>
            <person name="Wiest A."/>
            <person name="Wilkinson H.H."/>
            <person name="Zhang M."/>
            <person name="Coutinho P.M."/>
            <person name="Kenerley C.M."/>
            <person name="Monte E."/>
            <person name="Baker S.E."/>
            <person name="Grigoriev I.V."/>
        </authorList>
    </citation>
    <scope>NUCLEOTIDE SEQUENCE [LARGE SCALE GENOMIC DNA]</scope>
    <source>
        <strain evidence="10">Gv29-8 / FGSC 10586</strain>
    </source>
</reference>
<dbReference type="InterPro" id="IPR052337">
    <property type="entry name" value="SAT4-like"/>
</dbReference>
<evidence type="ECO:0000256" key="4">
    <source>
        <dbReference type="ARBA" id="ARBA00023136"/>
    </source>
</evidence>
<feature type="transmembrane region" description="Helical" evidence="7">
    <location>
        <begin position="52"/>
        <end position="73"/>
    </location>
</feature>
<dbReference type="InterPro" id="IPR049326">
    <property type="entry name" value="Rhodopsin_dom_fungi"/>
</dbReference>
<feature type="compositionally biased region" description="Basic and acidic residues" evidence="6">
    <location>
        <begin position="348"/>
        <end position="360"/>
    </location>
</feature>
<feature type="region of interest" description="Disordered" evidence="6">
    <location>
        <begin position="308"/>
        <end position="371"/>
    </location>
</feature>
<dbReference type="PANTHER" id="PTHR33048">
    <property type="entry name" value="PTH11-LIKE INTEGRAL MEMBRANE PROTEIN (AFU_ORTHOLOGUE AFUA_5G11245)"/>
    <property type="match status" value="1"/>
</dbReference>
<feature type="domain" description="Rhodopsin" evidence="8">
    <location>
        <begin position="36"/>
        <end position="272"/>
    </location>
</feature>
<feature type="compositionally biased region" description="Polar residues" evidence="6">
    <location>
        <begin position="361"/>
        <end position="371"/>
    </location>
</feature>
<evidence type="ECO:0000313" key="10">
    <source>
        <dbReference type="Proteomes" id="UP000007115"/>
    </source>
</evidence>
<comment type="caution">
    <text evidence="9">The sequence shown here is derived from an EMBL/GenBank/DDBJ whole genome shotgun (WGS) entry which is preliminary data.</text>
</comment>
<dbReference type="OrthoDB" id="5329176at2759"/>
<evidence type="ECO:0000256" key="5">
    <source>
        <dbReference type="ARBA" id="ARBA00038359"/>
    </source>
</evidence>
<dbReference type="GeneID" id="25793817"/>
<comment type="similarity">
    <text evidence="5">Belongs to the SAT4 family.</text>
</comment>
<keyword evidence="2 7" id="KW-0812">Transmembrane</keyword>
<evidence type="ECO:0000256" key="6">
    <source>
        <dbReference type="SAM" id="MobiDB-lite"/>
    </source>
</evidence>
<dbReference type="AlphaFoldDB" id="G9NBS7"/>
<dbReference type="EMBL" id="ABDF02000091">
    <property type="protein sequence ID" value="EHK16341.1"/>
    <property type="molecule type" value="Genomic_DNA"/>
</dbReference>
<dbReference type="HOGENOM" id="CLU_028200_0_0_1"/>
<keyword evidence="3 7" id="KW-1133">Transmembrane helix</keyword>
<dbReference type="InParanoid" id="G9NBS7"/>
<keyword evidence="10" id="KW-1185">Reference proteome</keyword>
<evidence type="ECO:0000256" key="2">
    <source>
        <dbReference type="ARBA" id="ARBA00022692"/>
    </source>
</evidence>